<name>A0A139A9T7_GONPJ</name>
<keyword evidence="3" id="KW-1185">Reference proteome</keyword>
<evidence type="ECO:0000313" key="3">
    <source>
        <dbReference type="Proteomes" id="UP000070544"/>
    </source>
</evidence>
<feature type="region of interest" description="Disordered" evidence="1">
    <location>
        <begin position="188"/>
        <end position="217"/>
    </location>
</feature>
<dbReference type="AlphaFoldDB" id="A0A139A9T7"/>
<dbReference type="GO" id="GO:0000228">
    <property type="term" value="C:nuclear chromosome"/>
    <property type="evidence" value="ECO:0007669"/>
    <property type="project" value="InterPro"/>
</dbReference>
<protein>
    <submittedName>
        <fullName evidence="2">SNF5-domain-containing protein</fullName>
    </submittedName>
</protein>
<dbReference type="GO" id="GO:0006338">
    <property type="term" value="P:chromatin remodeling"/>
    <property type="evidence" value="ECO:0007669"/>
    <property type="project" value="InterPro"/>
</dbReference>
<dbReference type="OrthoDB" id="515064at2759"/>
<feature type="compositionally biased region" description="Basic and acidic residues" evidence="1">
    <location>
        <begin position="188"/>
        <end position="210"/>
    </location>
</feature>
<organism evidence="2 3">
    <name type="scientific">Gonapodya prolifera (strain JEL478)</name>
    <name type="common">Monoblepharis prolifera</name>
    <dbReference type="NCBI Taxonomy" id="1344416"/>
    <lineage>
        <taxon>Eukaryota</taxon>
        <taxon>Fungi</taxon>
        <taxon>Fungi incertae sedis</taxon>
        <taxon>Chytridiomycota</taxon>
        <taxon>Chytridiomycota incertae sedis</taxon>
        <taxon>Monoblepharidomycetes</taxon>
        <taxon>Monoblepharidales</taxon>
        <taxon>Gonapodyaceae</taxon>
        <taxon>Gonapodya</taxon>
    </lineage>
</organism>
<dbReference type="STRING" id="1344416.A0A139A9T7"/>
<dbReference type="OMA" id="IDADRYK"/>
<gene>
    <name evidence="2" type="ORF">M427DRAFT_113567</name>
</gene>
<evidence type="ECO:0000313" key="2">
    <source>
        <dbReference type="EMBL" id="KXS13173.1"/>
    </source>
</evidence>
<dbReference type="Proteomes" id="UP000070544">
    <property type="component" value="Unassembled WGS sequence"/>
</dbReference>
<reference evidence="2 3" key="1">
    <citation type="journal article" date="2015" name="Genome Biol. Evol.">
        <title>Phylogenomic analyses indicate that early fungi evolved digesting cell walls of algal ancestors of land plants.</title>
        <authorList>
            <person name="Chang Y."/>
            <person name="Wang S."/>
            <person name="Sekimoto S."/>
            <person name="Aerts A.L."/>
            <person name="Choi C."/>
            <person name="Clum A."/>
            <person name="LaButti K.M."/>
            <person name="Lindquist E.A."/>
            <person name="Yee Ngan C."/>
            <person name="Ohm R.A."/>
            <person name="Salamov A.A."/>
            <person name="Grigoriev I.V."/>
            <person name="Spatafora J.W."/>
            <person name="Berbee M.L."/>
        </authorList>
    </citation>
    <scope>NUCLEOTIDE SEQUENCE [LARGE SCALE GENOMIC DNA]</scope>
    <source>
        <strain evidence="2 3">JEL478</strain>
    </source>
</reference>
<evidence type="ECO:0000256" key="1">
    <source>
        <dbReference type="SAM" id="MobiDB-lite"/>
    </source>
</evidence>
<dbReference type="Pfam" id="PF04855">
    <property type="entry name" value="SNF5"/>
    <property type="match status" value="1"/>
</dbReference>
<dbReference type="InterPro" id="IPR006939">
    <property type="entry name" value="SNF5"/>
</dbReference>
<dbReference type="EMBL" id="KQ965781">
    <property type="protein sequence ID" value="KXS13173.1"/>
    <property type="molecule type" value="Genomic_DNA"/>
</dbReference>
<sequence>MCVDLGIMGHSASLVAQEVARQVREQVENFRLHAAAMSREVMWMRDGAGVEDFDEEARRNRVAEEEGWGMLITVNIHVTVGNLTLIDKLEWDASSARASPEEVAVQTARDLGLGGEFATAIAHQIREQVYAHLKTFILLGLPPDGSIPPDPDDDISEAILPPVSARRAAQESRRPVWEREVWTPKLERFHGEETGDAQAPKDKEKAEKDSKKRRRVLARGRRVTVALPDREPVKTLRTPLGGLGFGTAPLVAGPVGLTQLTAGGRARRAAAPQFGAEGEVVGHWRDVVSNSGAVETDASSDYCTDCGAVVVDGFRRLKDDGKFHEKFWCRACSVNRTRLESIVRSNADPDPLASMFDATPDLSALEPVPHLPSTKPSNSKTLLVPANGNPLDNHDVIPDDNLVPWARAFRNRLRVEYPDDRFELVLAPDIKSTVDLTNPDVQLDGWSIRIVCVDCPTRLYMTGPANTLGNFETHLKNRGHRTSVTMRVASEQYHGMRD</sequence>
<proteinExistence type="predicted"/>
<accession>A0A139A9T7</accession>